<dbReference type="Gene3D" id="2.30.30.40">
    <property type="entry name" value="SH3 Domains"/>
    <property type="match status" value="1"/>
</dbReference>
<organism evidence="3 4">
    <name type="scientific">candidate division TA06 bacterium</name>
    <dbReference type="NCBI Taxonomy" id="2250710"/>
    <lineage>
        <taxon>Bacteria</taxon>
        <taxon>Bacteria division TA06</taxon>
    </lineage>
</organism>
<dbReference type="Pfam" id="PF13505">
    <property type="entry name" value="OMP_b-brl"/>
    <property type="match status" value="1"/>
</dbReference>
<proteinExistence type="predicted"/>
<accession>A0A523URL3</accession>
<reference evidence="3 4" key="1">
    <citation type="submission" date="2019-03" db="EMBL/GenBank/DDBJ databases">
        <title>Metabolic potential of uncultured bacteria and archaea associated with petroleum seepage in deep-sea sediments.</title>
        <authorList>
            <person name="Dong X."/>
            <person name="Hubert C."/>
        </authorList>
    </citation>
    <scope>NUCLEOTIDE SEQUENCE [LARGE SCALE GENOMIC DNA]</scope>
    <source>
        <strain evidence="3">E44_bin18</strain>
    </source>
</reference>
<dbReference type="SMART" id="SM00287">
    <property type="entry name" value="SH3b"/>
    <property type="match status" value="1"/>
</dbReference>
<evidence type="ECO:0000259" key="2">
    <source>
        <dbReference type="PROSITE" id="PS51781"/>
    </source>
</evidence>
<comment type="caution">
    <text evidence="3">The sequence shown here is derived from an EMBL/GenBank/DDBJ whole genome shotgun (WGS) entry which is preliminary data.</text>
</comment>
<evidence type="ECO:0000313" key="4">
    <source>
        <dbReference type="Proteomes" id="UP000315525"/>
    </source>
</evidence>
<keyword evidence="1" id="KW-0732">Signal</keyword>
<sequence length="276" mass="29992">MKRLSGALAVALLMFASTGFGVEMLEISAERANVRSGPGTKHDIVTSLSEGDRYEVLGQKGEWVQIMYLVGVKGWVHGELGDIVFTEERRPKVVKQFEAGEILVLPKRQLGDLSAGMVEFGGGMLMNFSGMFMTFGGMQPAPASDGGYFIHLEPTFGYFATEQIELTGTIGLMSWGDDGYSTKALTLVGSVLEHFETGSPTVPYGLLGLGFVNFSTSFNGYDDSESGLLLRFGGGGRIFVTDTWNIRAEVRFEKIFIENVDLTANVAFYITGLKTP</sequence>
<evidence type="ECO:0000256" key="1">
    <source>
        <dbReference type="ARBA" id="ARBA00022729"/>
    </source>
</evidence>
<dbReference type="InterPro" id="IPR027385">
    <property type="entry name" value="Beta-barrel_OMP"/>
</dbReference>
<dbReference type="EMBL" id="SOJN01000093">
    <property type="protein sequence ID" value="TET45183.1"/>
    <property type="molecule type" value="Genomic_DNA"/>
</dbReference>
<dbReference type="SUPFAM" id="SSF56925">
    <property type="entry name" value="OMPA-like"/>
    <property type="match status" value="1"/>
</dbReference>
<dbReference type="InterPro" id="IPR003646">
    <property type="entry name" value="SH3-like_bac-type"/>
</dbReference>
<dbReference type="Proteomes" id="UP000315525">
    <property type="component" value="Unassembled WGS sequence"/>
</dbReference>
<dbReference type="PROSITE" id="PS51781">
    <property type="entry name" value="SH3B"/>
    <property type="match status" value="1"/>
</dbReference>
<dbReference type="Gene3D" id="2.40.160.20">
    <property type="match status" value="1"/>
</dbReference>
<protein>
    <recommendedName>
        <fullName evidence="2">SH3b domain-containing protein</fullName>
    </recommendedName>
</protein>
<dbReference type="InterPro" id="IPR011250">
    <property type="entry name" value="OMP/PagP_B-barrel"/>
</dbReference>
<dbReference type="AlphaFoldDB" id="A0A523URL3"/>
<dbReference type="Pfam" id="PF08239">
    <property type="entry name" value="SH3_3"/>
    <property type="match status" value="1"/>
</dbReference>
<evidence type="ECO:0000313" key="3">
    <source>
        <dbReference type="EMBL" id="TET45183.1"/>
    </source>
</evidence>
<name>A0A523URL3_UNCT6</name>
<feature type="domain" description="SH3b" evidence="2">
    <location>
        <begin position="22"/>
        <end position="87"/>
    </location>
</feature>
<gene>
    <name evidence="3" type="ORF">E3J62_08245</name>
</gene>